<proteinExistence type="predicted"/>
<dbReference type="PRINTS" id="PR00037">
    <property type="entry name" value="HTHLACR"/>
</dbReference>
<evidence type="ECO:0000259" key="4">
    <source>
        <dbReference type="PROSITE" id="PS51000"/>
    </source>
</evidence>
<dbReference type="PANTHER" id="PTHR30363:SF44">
    <property type="entry name" value="AGA OPERON TRANSCRIPTIONAL REPRESSOR-RELATED"/>
    <property type="match status" value="1"/>
</dbReference>
<evidence type="ECO:0000313" key="5">
    <source>
        <dbReference type="EMBL" id="QUH28029.1"/>
    </source>
</evidence>
<sequence>MLAIDRLKKIEELLKENGSIVISQLSDMLDVSEETIRRDLEKLSKTMKFRRVRGGAYLYESSDTEVPVKIREQIYIKEKQVIGAKSVSFIDDGDTIMLDSSTTALYIAKNLNLSKKKVTVITNSIKIANELADNSLIKIINLGGTLRRRTKSYVGYMTTDSLMDLSADKAFVSCSSVNVKFGVTDNHNLEARVRKGMLNNSVKKFLVVDYTKFEEPAVNKICDIKDIDVIIIDRKLSNEQLDVLKKHKIEVVCCEE</sequence>
<dbReference type="GO" id="GO:0003700">
    <property type="term" value="F:DNA-binding transcription factor activity"/>
    <property type="evidence" value="ECO:0007669"/>
    <property type="project" value="InterPro"/>
</dbReference>
<dbReference type="Gene3D" id="1.10.10.10">
    <property type="entry name" value="Winged helix-like DNA-binding domain superfamily/Winged helix DNA-binding domain"/>
    <property type="match status" value="1"/>
</dbReference>
<dbReference type="InterPro" id="IPR036388">
    <property type="entry name" value="WH-like_DNA-bd_sf"/>
</dbReference>
<dbReference type="InterPro" id="IPR018356">
    <property type="entry name" value="Tscrpt_reg_HTH_DeoR_CS"/>
</dbReference>
<dbReference type="EMBL" id="CP058561">
    <property type="protein sequence ID" value="QUH28029.1"/>
    <property type="molecule type" value="Genomic_DNA"/>
</dbReference>
<organism evidence="5 6">
    <name type="scientific">Vallitalea guaymasensis</name>
    <dbReference type="NCBI Taxonomy" id="1185412"/>
    <lineage>
        <taxon>Bacteria</taxon>
        <taxon>Bacillati</taxon>
        <taxon>Bacillota</taxon>
        <taxon>Clostridia</taxon>
        <taxon>Lachnospirales</taxon>
        <taxon>Vallitaleaceae</taxon>
        <taxon>Vallitalea</taxon>
    </lineage>
</organism>
<dbReference type="PROSITE" id="PS51000">
    <property type="entry name" value="HTH_DEOR_2"/>
    <property type="match status" value="1"/>
</dbReference>
<evidence type="ECO:0000256" key="3">
    <source>
        <dbReference type="ARBA" id="ARBA00023163"/>
    </source>
</evidence>
<dbReference type="SUPFAM" id="SSF46785">
    <property type="entry name" value="Winged helix' DNA-binding domain"/>
    <property type="match status" value="1"/>
</dbReference>
<dbReference type="InterPro" id="IPR001034">
    <property type="entry name" value="DeoR_HTH"/>
</dbReference>
<dbReference type="GO" id="GO:0003677">
    <property type="term" value="F:DNA binding"/>
    <property type="evidence" value="ECO:0007669"/>
    <property type="project" value="UniProtKB-KW"/>
</dbReference>
<dbReference type="PANTHER" id="PTHR30363">
    <property type="entry name" value="HTH-TYPE TRANSCRIPTIONAL REGULATOR SRLR-RELATED"/>
    <property type="match status" value="1"/>
</dbReference>
<protein>
    <submittedName>
        <fullName evidence="5">DeoR/GlpR transcriptional regulator</fullName>
    </submittedName>
</protein>
<evidence type="ECO:0000256" key="2">
    <source>
        <dbReference type="ARBA" id="ARBA00023125"/>
    </source>
</evidence>
<dbReference type="InterPro" id="IPR014036">
    <property type="entry name" value="DeoR-like_C"/>
</dbReference>
<reference evidence="5 6" key="1">
    <citation type="submission" date="2020-07" db="EMBL/GenBank/DDBJ databases">
        <title>Vallitalea guaymasensis genome.</title>
        <authorList>
            <person name="Postec A."/>
        </authorList>
    </citation>
    <scope>NUCLEOTIDE SEQUENCE [LARGE SCALE GENOMIC DNA]</scope>
    <source>
        <strain evidence="5 6">Ra1766G1</strain>
    </source>
</reference>
<dbReference type="InterPro" id="IPR036390">
    <property type="entry name" value="WH_DNA-bd_sf"/>
</dbReference>
<dbReference type="SMART" id="SM01134">
    <property type="entry name" value="DeoRC"/>
    <property type="match status" value="1"/>
</dbReference>
<dbReference type="Gene3D" id="3.40.50.1360">
    <property type="match status" value="1"/>
</dbReference>
<dbReference type="KEGG" id="vgu:HYG85_03505"/>
<gene>
    <name evidence="5" type="ORF">HYG85_03505</name>
</gene>
<dbReference type="PROSITE" id="PS00894">
    <property type="entry name" value="HTH_DEOR_1"/>
    <property type="match status" value="1"/>
</dbReference>
<keyword evidence="1" id="KW-0805">Transcription regulation</keyword>
<keyword evidence="6" id="KW-1185">Reference proteome</keyword>
<dbReference type="Proteomes" id="UP000677305">
    <property type="component" value="Chromosome"/>
</dbReference>
<dbReference type="Pfam" id="PF00455">
    <property type="entry name" value="DeoRC"/>
    <property type="match status" value="1"/>
</dbReference>
<accession>A0A8J8SAX2</accession>
<keyword evidence="2" id="KW-0238">DNA-binding</keyword>
<name>A0A8J8SAX2_9FIRM</name>
<dbReference type="Pfam" id="PF08220">
    <property type="entry name" value="HTH_DeoR"/>
    <property type="match status" value="1"/>
</dbReference>
<dbReference type="SMART" id="SM00420">
    <property type="entry name" value="HTH_DEOR"/>
    <property type="match status" value="1"/>
</dbReference>
<dbReference type="RefSeq" id="WP_113671708.1">
    <property type="nucleotide sequence ID" value="NZ_CAJXUH010000012.1"/>
</dbReference>
<dbReference type="InterPro" id="IPR050313">
    <property type="entry name" value="Carb_Metab_HTH_regulators"/>
</dbReference>
<dbReference type="InterPro" id="IPR037171">
    <property type="entry name" value="NagB/RpiA_transferase-like"/>
</dbReference>
<dbReference type="AlphaFoldDB" id="A0A8J8SAX2"/>
<dbReference type="SUPFAM" id="SSF100950">
    <property type="entry name" value="NagB/RpiA/CoA transferase-like"/>
    <property type="match status" value="1"/>
</dbReference>
<dbReference type="OrthoDB" id="9797223at2"/>
<feature type="domain" description="HTH deoR-type" evidence="4">
    <location>
        <begin position="3"/>
        <end position="58"/>
    </location>
</feature>
<evidence type="ECO:0000313" key="6">
    <source>
        <dbReference type="Proteomes" id="UP000677305"/>
    </source>
</evidence>
<evidence type="ECO:0000256" key="1">
    <source>
        <dbReference type="ARBA" id="ARBA00023015"/>
    </source>
</evidence>
<keyword evidence="3" id="KW-0804">Transcription</keyword>